<dbReference type="InterPro" id="IPR041577">
    <property type="entry name" value="RT_RNaseH_2"/>
</dbReference>
<comment type="caution">
    <text evidence="40">The sequence shown here is derived from an EMBL/GenBank/DDBJ whole genome shotgun (WGS) entry which is preliminary data.</text>
</comment>
<evidence type="ECO:0000256" key="18">
    <source>
        <dbReference type="ARBA" id="ARBA00022801"/>
    </source>
</evidence>
<keyword evidence="24" id="KW-0695">RNA-directed DNA polymerase</keyword>
<dbReference type="EC" id="2.7.7.49" evidence="5"/>
<evidence type="ECO:0000256" key="10">
    <source>
        <dbReference type="ARBA" id="ARBA00022695"/>
    </source>
</evidence>
<evidence type="ECO:0000256" key="9">
    <source>
        <dbReference type="ARBA" id="ARBA00022679"/>
    </source>
</evidence>
<feature type="domain" description="CCHC-type" evidence="38">
    <location>
        <begin position="181"/>
        <end position="196"/>
    </location>
</feature>
<dbReference type="InterPro" id="IPR043128">
    <property type="entry name" value="Rev_trsase/Diguanyl_cyclase"/>
</dbReference>
<keyword evidence="15" id="KW-0688">Ribosomal frameshifting</keyword>
<evidence type="ECO:0000256" key="5">
    <source>
        <dbReference type="ARBA" id="ARBA00012493"/>
    </source>
</evidence>
<keyword evidence="25" id="KW-0239">DNA-directed DNA polymerase</keyword>
<dbReference type="Gene3D" id="3.30.70.270">
    <property type="match status" value="2"/>
</dbReference>
<comment type="function">
    <text evidence="2">The aspartyl protease (PR) mediates the proteolytic cleavages of the Gag and Gag-Pol polyproteins after assembly of the VLP.</text>
</comment>
<dbReference type="Pfam" id="PF00078">
    <property type="entry name" value="RVT_1"/>
    <property type="match status" value="1"/>
</dbReference>
<evidence type="ECO:0000256" key="24">
    <source>
        <dbReference type="ARBA" id="ARBA00022918"/>
    </source>
</evidence>
<dbReference type="Gene3D" id="1.10.340.70">
    <property type="match status" value="1"/>
</dbReference>
<keyword evidence="20" id="KW-0067">ATP-binding</keyword>
<comment type="subcellular location">
    <subcellularLocation>
        <location evidence="4">Cytoplasm</location>
    </subcellularLocation>
    <subcellularLocation>
        <location evidence="3">Nucleus</location>
    </subcellularLocation>
</comment>
<dbReference type="GO" id="GO:0004190">
    <property type="term" value="F:aspartic-type endopeptidase activity"/>
    <property type="evidence" value="ECO:0007669"/>
    <property type="project" value="UniProtKB-KW"/>
</dbReference>
<dbReference type="SUPFAM" id="SSF50630">
    <property type="entry name" value="Acid proteases"/>
    <property type="match status" value="1"/>
</dbReference>
<keyword evidence="17 37" id="KW-0863">Zinc-finger</keyword>
<organism evidence="40 41">
    <name type="scientific">Plutella xylostella</name>
    <name type="common">Diamondback moth</name>
    <name type="synonym">Plutella maculipennis</name>
    <dbReference type="NCBI Taxonomy" id="51655"/>
    <lineage>
        <taxon>Eukaryota</taxon>
        <taxon>Metazoa</taxon>
        <taxon>Ecdysozoa</taxon>
        <taxon>Arthropoda</taxon>
        <taxon>Hexapoda</taxon>
        <taxon>Insecta</taxon>
        <taxon>Pterygota</taxon>
        <taxon>Neoptera</taxon>
        <taxon>Endopterygota</taxon>
        <taxon>Lepidoptera</taxon>
        <taxon>Glossata</taxon>
        <taxon>Ditrysia</taxon>
        <taxon>Yponomeutoidea</taxon>
        <taxon>Plutellidae</taxon>
        <taxon>Plutella</taxon>
    </lineage>
</organism>
<dbReference type="Gene3D" id="4.10.60.10">
    <property type="entry name" value="Zinc finger, CCHC-type"/>
    <property type="match status" value="1"/>
</dbReference>
<dbReference type="GO" id="GO:0003964">
    <property type="term" value="F:RNA-directed DNA polymerase activity"/>
    <property type="evidence" value="ECO:0007669"/>
    <property type="project" value="UniProtKB-KW"/>
</dbReference>
<evidence type="ECO:0000256" key="22">
    <source>
        <dbReference type="ARBA" id="ARBA00022884"/>
    </source>
</evidence>
<keyword evidence="16" id="KW-0255">Endonuclease</keyword>
<feature type="domain" description="Reverse transcriptase" evidence="39">
    <location>
        <begin position="563"/>
        <end position="742"/>
    </location>
</feature>
<evidence type="ECO:0000256" key="28">
    <source>
        <dbReference type="ARBA" id="ARBA00023172"/>
    </source>
</evidence>
<dbReference type="GO" id="GO:0075523">
    <property type="term" value="P:viral translational frameshifting"/>
    <property type="evidence" value="ECO:0007669"/>
    <property type="project" value="UniProtKB-KW"/>
</dbReference>
<keyword evidence="27" id="KW-0238">DNA-binding</keyword>
<dbReference type="CDD" id="cd01647">
    <property type="entry name" value="RT_LTR"/>
    <property type="match status" value="1"/>
</dbReference>
<dbReference type="GO" id="GO:0003723">
    <property type="term" value="F:RNA binding"/>
    <property type="evidence" value="ECO:0007669"/>
    <property type="project" value="UniProtKB-KW"/>
</dbReference>
<keyword evidence="7" id="KW-1188">Viral release from host cell</keyword>
<keyword evidence="28" id="KW-0233">DNA recombination</keyword>
<evidence type="ECO:0000256" key="34">
    <source>
        <dbReference type="ARBA" id="ARBA00055383"/>
    </source>
</evidence>
<keyword evidence="11" id="KW-0540">Nuclease</keyword>
<comment type="function">
    <text evidence="33">Nucleocapsid protein p11 (NC) forms the nucleocore that coats the retro-elements dimeric RNA. Binds these RNAs through its zinc fingers. Promotes primer tRNA(i)-Met annealing to the multipartite primer-binding site (PBS), dimerization of Ty3 RNA and initiation of reverse transcription.</text>
</comment>
<dbReference type="Gene3D" id="3.10.10.10">
    <property type="entry name" value="HIV Type 1 Reverse Transcriptase, subunit A, domain 1"/>
    <property type="match status" value="1"/>
</dbReference>
<evidence type="ECO:0000313" key="41">
    <source>
        <dbReference type="Proteomes" id="UP000653454"/>
    </source>
</evidence>
<evidence type="ECO:0000256" key="25">
    <source>
        <dbReference type="ARBA" id="ARBA00022932"/>
    </source>
</evidence>
<dbReference type="PANTHER" id="PTHR37984:SF5">
    <property type="entry name" value="PROTEIN NYNRIN-LIKE"/>
    <property type="match status" value="1"/>
</dbReference>
<keyword evidence="19" id="KW-0862">Zinc</keyword>
<dbReference type="PROSITE" id="PS50158">
    <property type="entry name" value="ZF_CCHC"/>
    <property type="match status" value="1"/>
</dbReference>
<dbReference type="PANTHER" id="PTHR37984">
    <property type="entry name" value="PROTEIN CBG26694"/>
    <property type="match status" value="1"/>
</dbReference>
<keyword evidence="29" id="KW-0539">Nucleus</keyword>
<protein>
    <recommendedName>
        <fullName evidence="5">RNA-directed DNA polymerase</fullName>
        <ecNumber evidence="5">2.7.7.49</ecNumber>
    </recommendedName>
    <alternativeName>
        <fullName evidence="36">Gag3-Pol3</fullName>
    </alternativeName>
</protein>
<dbReference type="FunFam" id="1.10.340.70:FF:000001">
    <property type="entry name" value="Retrovirus-related Pol polyprotein from transposon gypsy-like Protein"/>
    <property type="match status" value="1"/>
</dbReference>
<dbReference type="GO" id="GO:0008270">
    <property type="term" value="F:zinc ion binding"/>
    <property type="evidence" value="ECO:0007669"/>
    <property type="project" value="UniProtKB-KW"/>
</dbReference>
<evidence type="ECO:0000256" key="8">
    <source>
        <dbReference type="ARBA" id="ARBA00022670"/>
    </source>
</evidence>
<dbReference type="CDD" id="cd09274">
    <property type="entry name" value="RNase_HI_RT_Ty3"/>
    <property type="match status" value="1"/>
</dbReference>
<dbReference type="InterPro" id="IPR001878">
    <property type="entry name" value="Znf_CCHC"/>
</dbReference>
<evidence type="ECO:0000259" key="38">
    <source>
        <dbReference type="PROSITE" id="PS50158"/>
    </source>
</evidence>
<gene>
    <name evidence="40" type="ORF">PLXY2_LOCUS15886</name>
</gene>
<keyword evidence="10" id="KW-0548">Nucleotidyltransferase</keyword>
<dbReference type="EMBL" id="CAJHNJ030000371">
    <property type="protein sequence ID" value="CAG9137635.1"/>
    <property type="molecule type" value="Genomic_DNA"/>
</dbReference>
<dbReference type="InterPro" id="IPR021109">
    <property type="entry name" value="Peptidase_aspartic_dom_sf"/>
</dbReference>
<evidence type="ECO:0000256" key="19">
    <source>
        <dbReference type="ARBA" id="ARBA00022833"/>
    </source>
</evidence>
<evidence type="ECO:0000256" key="13">
    <source>
        <dbReference type="ARBA" id="ARBA00022741"/>
    </source>
</evidence>
<evidence type="ECO:0000256" key="11">
    <source>
        <dbReference type="ARBA" id="ARBA00022722"/>
    </source>
</evidence>
<evidence type="ECO:0000256" key="27">
    <source>
        <dbReference type="ARBA" id="ARBA00023125"/>
    </source>
</evidence>
<evidence type="ECO:0000256" key="6">
    <source>
        <dbReference type="ARBA" id="ARBA00022490"/>
    </source>
</evidence>
<dbReference type="CDD" id="cd00303">
    <property type="entry name" value="retropepsin_like"/>
    <property type="match status" value="1"/>
</dbReference>
<dbReference type="GO" id="GO:0004523">
    <property type="term" value="F:RNA-DNA hybrid ribonuclease activity"/>
    <property type="evidence" value="ECO:0007669"/>
    <property type="project" value="UniProtKB-EC"/>
</dbReference>
<dbReference type="Pfam" id="PF17921">
    <property type="entry name" value="Integrase_H2C2"/>
    <property type="match status" value="1"/>
</dbReference>
<evidence type="ECO:0000256" key="15">
    <source>
        <dbReference type="ARBA" id="ARBA00022758"/>
    </source>
</evidence>
<keyword evidence="26" id="KW-0917">Virion maturation</keyword>
<evidence type="ECO:0000256" key="12">
    <source>
        <dbReference type="ARBA" id="ARBA00022723"/>
    </source>
</evidence>
<keyword evidence="30" id="KW-0511">Multifunctional enzyme</keyword>
<name>A0A8S4G997_PLUXY</name>
<keyword evidence="8" id="KW-0645">Protease</keyword>
<proteinExistence type="predicted"/>
<comment type="function">
    <text evidence="34">Capsid protein (CA) is the structural component of the virus-like particle (VLP), forming the shell that encapsulates the genomic RNA-nucleocapsid complex.</text>
</comment>
<keyword evidence="13" id="KW-0547">Nucleotide-binding</keyword>
<evidence type="ECO:0000256" key="2">
    <source>
        <dbReference type="ARBA" id="ARBA00002180"/>
    </source>
</evidence>
<keyword evidence="41" id="KW-1185">Reference proteome</keyword>
<dbReference type="GO" id="GO:0015074">
    <property type="term" value="P:DNA integration"/>
    <property type="evidence" value="ECO:0007669"/>
    <property type="project" value="UniProtKB-KW"/>
</dbReference>
<evidence type="ECO:0000256" key="26">
    <source>
        <dbReference type="ARBA" id="ARBA00023113"/>
    </source>
</evidence>
<dbReference type="Gene3D" id="2.40.70.10">
    <property type="entry name" value="Acid Proteases"/>
    <property type="match status" value="1"/>
</dbReference>
<dbReference type="SUPFAM" id="SSF57756">
    <property type="entry name" value="Retrovirus zinc finger-like domains"/>
    <property type="match status" value="1"/>
</dbReference>
<evidence type="ECO:0000256" key="32">
    <source>
        <dbReference type="ARBA" id="ARBA00025615"/>
    </source>
</evidence>
<dbReference type="GO" id="GO:0005634">
    <property type="term" value="C:nucleus"/>
    <property type="evidence" value="ECO:0007669"/>
    <property type="project" value="UniProtKB-SubCell"/>
</dbReference>
<evidence type="ECO:0000256" key="23">
    <source>
        <dbReference type="ARBA" id="ARBA00022908"/>
    </source>
</evidence>
<comment type="catalytic activity">
    <reaction evidence="1">
        <text>Endonucleolytic cleavage to 5'-phosphomonoester.</text>
        <dbReference type="EC" id="3.1.26.4"/>
    </reaction>
</comment>
<dbReference type="FunFam" id="3.10.10.10:FF:000007">
    <property type="entry name" value="Retrovirus-related Pol polyprotein from transposon 17.6-like Protein"/>
    <property type="match status" value="1"/>
</dbReference>
<evidence type="ECO:0000256" key="29">
    <source>
        <dbReference type="ARBA" id="ARBA00023242"/>
    </source>
</evidence>
<evidence type="ECO:0000256" key="30">
    <source>
        <dbReference type="ARBA" id="ARBA00023268"/>
    </source>
</evidence>
<accession>A0A8S4G997</accession>
<dbReference type="GO" id="GO:0006310">
    <property type="term" value="P:DNA recombination"/>
    <property type="evidence" value="ECO:0007669"/>
    <property type="project" value="UniProtKB-KW"/>
</dbReference>
<keyword evidence="6" id="KW-0963">Cytoplasm</keyword>
<dbReference type="SUPFAM" id="SSF56672">
    <property type="entry name" value="DNA/RNA polymerases"/>
    <property type="match status" value="1"/>
</dbReference>
<dbReference type="InterPro" id="IPR036875">
    <property type="entry name" value="Znf_CCHC_sf"/>
</dbReference>
<evidence type="ECO:0000259" key="39">
    <source>
        <dbReference type="PROSITE" id="PS50878"/>
    </source>
</evidence>
<evidence type="ECO:0000256" key="4">
    <source>
        <dbReference type="ARBA" id="ARBA00004496"/>
    </source>
</evidence>
<dbReference type="Proteomes" id="UP000653454">
    <property type="component" value="Unassembled WGS sequence"/>
</dbReference>
<evidence type="ECO:0000256" key="35">
    <source>
        <dbReference type="ARBA" id="ARBA00063849"/>
    </source>
</evidence>
<dbReference type="GO" id="GO:0003677">
    <property type="term" value="F:DNA binding"/>
    <property type="evidence" value="ECO:0007669"/>
    <property type="project" value="UniProtKB-KW"/>
</dbReference>
<dbReference type="FunFam" id="3.30.70.270:FF:000026">
    <property type="entry name" value="Transposon Ty3-G Gag-Pol polyprotein"/>
    <property type="match status" value="1"/>
</dbReference>
<dbReference type="InterPro" id="IPR041588">
    <property type="entry name" value="Integrase_H2C2"/>
</dbReference>
<evidence type="ECO:0000256" key="21">
    <source>
        <dbReference type="ARBA" id="ARBA00022842"/>
    </source>
</evidence>
<comment type="function">
    <text evidence="31">Reverse transcriptase/ribonuclease H (RT) is a multifunctional enzyme that catalyzes the conversion of the retro-elements RNA genome into dsDNA within the VLP. The enzyme displays a DNA polymerase activity that can copy either DNA or RNA templates, and a ribonuclease H (RNase H) activity that cleaves the RNA strand of RNA-DNA heteroduplexes during plus-strand synthesis and hydrolyzes RNA primers. The conversion leads to a linear dsDNA copy of the retrotransposon that includes long terminal repeats (LTRs) at both ends.</text>
</comment>
<evidence type="ECO:0000256" key="20">
    <source>
        <dbReference type="ARBA" id="ARBA00022840"/>
    </source>
</evidence>
<dbReference type="GO" id="GO:0005524">
    <property type="term" value="F:ATP binding"/>
    <property type="evidence" value="ECO:0007669"/>
    <property type="project" value="UniProtKB-KW"/>
</dbReference>
<evidence type="ECO:0000256" key="16">
    <source>
        <dbReference type="ARBA" id="ARBA00022759"/>
    </source>
</evidence>
<keyword evidence="18" id="KW-0378">Hydrolase</keyword>
<evidence type="ECO:0000256" key="1">
    <source>
        <dbReference type="ARBA" id="ARBA00000077"/>
    </source>
</evidence>
<evidence type="ECO:0000256" key="31">
    <source>
        <dbReference type="ARBA" id="ARBA00025590"/>
    </source>
</evidence>
<dbReference type="InterPro" id="IPR043502">
    <property type="entry name" value="DNA/RNA_pol_sf"/>
</dbReference>
<evidence type="ECO:0000256" key="14">
    <source>
        <dbReference type="ARBA" id="ARBA00022750"/>
    </source>
</evidence>
<dbReference type="InterPro" id="IPR050951">
    <property type="entry name" value="Retrovirus_Pol_polyprotein"/>
</dbReference>
<dbReference type="GO" id="GO:0005737">
    <property type="term" value="C:cytoplasm"/>
    <property type="evidence" value="ECO:0007669"/>
    <property type="project" value="UniProtKB-SubCell"/>
</dbReference>
<keyword evidence="9" id="KW-0808">Transferase</keyword>
<keyword evidence="14" id="KW-0064">Aspartyl protease</keyword>
<evidence type="ECO:0000313" key="40">
    <source>
        <dbReference type="EMBL" id="CAG9137635.1"/>
    </source>
</evidence>
<dbReference type="GO" id="GO:0003887">
    <property type="term" value="F:DNA-directed DNA polymerase activity"/>
    <property type="evidence" value="ECO:0007669"/>
    <property type="project" value="UniProtKB-KW"/>
</dbReference>
<dbReference type="GO" id="GO:0006508">
    <property type="term" value="P:proteolysis"/>
    <property type="evidence" value="ECO:0007669"/>
    <property type="project" value="UniProtKB-KW"/>
</dbReference>
<evidence type="ECO:0000256" key="33">
    <source>
        <dbReference type="ARBA" id="ARBA00055265"/>
    </source>
</evidence>
<dbReference type="PROSITE" id="PS50878">
    <property type="entry name" value="RT_POL"/>
    <property type="match status" value="1"/>
</dbReference>
<dbReference type="SMART" id="SM00343">
    <property type="entry name" value="ZnF_C2HC"/>
    <property type="match status" value="2"/>
</dbReference>
<keyword evidence="22" id="KW-0694">RNA-binding</keyword>
<comment type="function">
    <text evidence="32">Integrase (IN) targets the VLP to the nucleus, where a subparticle preintegration complex (PIC) containing at least integrase and the newly synthesized dsDNA copy of the retrotransposon must transit the nuclear membrane. Once in the nucleus, integrase performs the integration of the dsDNA into the host genome.</text>
</comment>
<dbReference type="AlphaFoldDB" id="A0A8S4G997"/>
<evidence type="ECO:0000256" key="3">
    <source>
        <dbReference type="ARBA" id="ARBA00004123"/>
    </source>
</evidence>
<keyword evidence="21" id="KW-0460">Magnesium</keyword>
<keyword evidence="23" id="KW-0229">DNA integration</keyword>
<dbReference type="Pfam" id="PF17919">
    <property type="entry name" value="RT_RNaseH_2"/>
    <property type="match status" value="1"/>
</dbReference>
<evidence type="ECO:0000256" key="17">
    <source>
        <dbReference type="ARBA" id="ARBA00022771"/>
    </source>
</evidence>
<reference evidence="40" key="1">
    <citation type="submission" date="2020-11" db="EMBL/GenBank/DDBJ databases">
        <authorList>
            <person name="Whiteford S."/>
        </authorList>
    </citation>
    <scope>NUCLEOTIDE SEQUENCE</scope>
</reference>
<comment type="subunit">
    <text evidence="35">The protease is a homodimer, whose active site consists of two apposed aspartic acid residues.</text>
</comment>
<dbReference type="InterPro" id="IPR000477">
    <property type="entry name" value="RT_dom"/>
</dbReference>
<evidence type="ECO:0000256" key="36">
    <source>
        <dbReference type="ARBA" id="ARBA00082890"/>
    </source>
</evidence>
<keyword evidence="12" id="KW-0479">Metal-binding</keyword>
<evidence type="ECO:0000256" key="7">
    <source>
        <dbReference type="ARBA" id="ARBA00022612"/>
    </source>
</evidence>
<evidence type="ECO:0000256" key="37">
    <source>
        <dbReference type="PROSITE-ProRule" id="PRU00047"/>
    </source>
</evidence>
<sequence length="1136" mass="130098">MQSTKAWLRKVNETAEIYKWSDKQTVFHALPKLAGLARTWYESLPSVNLKWKEWQRKLLQTFPDNCNYADKLSEMLARRSRREETLEEYFYDKAKLVSRCNIKGKDAVDCIIHGIFDTNIKLNAQGANFKSPNKLLRYLRNITMKYQKEVKRTPAPSKIPAVTRNNDMSKNNNFNNATRICYNCSEPGHTAPRCRKEPQKCTKCNRIGHVAYHCKREPNTDINKTVSTDEVSSQSTKVLLITAKGDSEYIYNKEIKVNGKSKAGFVDFGSQCTLIKHSIVKELNLQIQDDNLPLIKGFADGTMRPLGRVSVYINLDFIEARIEAYVVPDQYLSTDLLIGQNVTEMSEVVVYKTSSSLTLYSSNPKNNRTPIYNSNNVVVKDILSVAVTCEDGYTGWICTHGNTSFKPNEELVILPGVYFFKDGLGCIPIISFSGKEIVLKKNRLLARGCRLPTQTSAPMELPKEFEVRRMTLSDPSTAKVTKTPISLEMLNIGDDVTQEQKQALLDLLNEFRDCFSFDMSELGTTNISEMHIQLQDNSPVAYKPYRLSYSEREVVRDMVNELLENKIIQESDSSYASPIVLVKKKNNEYRLCVDYRALNKKTVKDSYPMPVIDDQLDRLSGKVYFTSLDLKSGYYQIPMAEDSRHLTAFVTPDGHYEYARMPFGLVNAPAIFQHMINKALGKDRYDLAIPYMDDLLSPASSVDEGMLKLRKILSSLLSAGLTLNTTKCYFFKKNLDYLGYEVSADGLRPGSKKIEAVASFPKPTNVHQVRQFVGLASFFRRFIPGFATIAKPLTVLTRSDVTWRWDQEQDSAFQTLKEKLVERPVLALYNPKYLTEVHCDASKLGVGGILLQRPDERSPLKAVAYYSKQTAKEEEYLHSYELETLAVVLSLRKFRTYLIGIPFKVYTNCNALRTTLTKRDLVPRIARWWLHLQEYDFSVEYRPGDNMRHVDALSRNPIPNTSNEDQIDTREFEVMSISTTEWLQTVQMTDMRLKFIKSILDSGRKDIQDIIDNYVIKDNKIYRKIGEDLKWVVPDGARWRVCQICHDEAGHFSIDKTLDKMKQDYWFPRMNRFVRKYVAACLNCAFNKTSTSKASGYLHPIPKGDVPFHTLHMDHLGPFVRSKNGNTYILGIIDGF</sequence>